<evidence type="ECO:0000256" key="2">
    <source>
        <dbReference type="ARBA" id="ARBA00023052"/>
    </source>
</evidence>
<dbReference type="InterPro" id="IPR029035">
    <property type="entry name" value="DHS-like_NAD/FAD-binding_dom"/>
</dbReference>
<dbReference type="SUPFAM" id="SSF52518">
    <property type="entry name" value="Thiamin diphosphate-binding fold (THDP-binding)"/>
    <property type="match status" value="2"/>
</dbReference>
<dbReference type="Pfam" id="PF02775">
    <property type="entry name" value="TPP_enzyme_C"/>
    <property type="match status" value="1"/>
</dbReference>
<gene>
    <name evidence="7" type="ORF">AAFH96_29885</name>
</gene>
<organism evidence="7 8">
    <name type="scientific">Polymorphospora lycopeni</name>
    <dbReference type="NCBI Taxonomy" id="3140240"/>
    <lineage>
        <taxon>Bacteria</taxon>
        <taxon>Bacillati</taxon>
        <taxon>Actinomycetota</taxon>
        <taxon>Actinomycetes</taxon>
        <taxon>Micromonosporales</taxon>
        <taxon>Micromonosporaceae</taxon>
        <taxon>Polymorphospora</taxon>
    </lineage>
</organism>
<keyword evidence="8" id="KW-1185">Reference proteome</keyword>
<dbReference type="CDD" id="cd00568">
    <property type="entry name" value="TPP_enzymes"/>
    <property type="match status" value="1"/>
</dbReference>
<comment type="caution">
    <text evidence="7">The sequence shown here is derived from an EMBL/GenBank/DDBJ whole genome shotgun (WGS) entry which is preliminary data.</text>
</comment>
<dbReference type="InterPro" id="IPR045229">
    <property type="entry name" value="TPP_enz"/>
</dbReference>
<dbReference type="InterPro" id="IPR012000">
    <property type="entry name" value="Thiamin_PyroP_enz_cen_dom"/>
</dbReference>
<evidence type="ECO:0000256" key="3">
    <source>
        <dbReference type="RuleBase" id="RU362132"/>
    </source>
</evidence>
<dbReference type="Pfam" id="PF02776">
    <property type="entry name" value="TPP_enzyme_N"/>
    <property type="match status" value="1"/>
</dbReference>
<sequence length="603" mass="63797">MVEAVRERDDLVEATTESGVRAKVRSGAQAIVATLEAYGVRYVFGMCGHTNLAMLGAIEQSSLTFIGVRHEQVAAHAADGYFRATGQLAAVLTTIGPGLTNALTGIGDAALDGAGMVVIAGDVPSYLAGRGGFQELDLHGEAQQVEMVRPLVKRAWKVASREGLADVTGRACQIALADQPGPVLLDVPMDFFSATFRDDIHVAARRVPADRRTYAPDTQVARAAHMLVEAERPVIYAGGGAARSRARDSLLALAEHLGIPVVTTMAGQGVIPQDHPLCAGYTATVGTPLGHALVNSADVVLALGTRFGEMETSSYDPEVSFRVPPTQIVQVDVDASQIGRTYPVALGVVADVGAFVGQLLAEIRGATPRRNWESSARFAAIQEGIRAWRADIEQGRHSDATPITVERLLGDIREVLPRDGIFLTDVGIRHQVAQQFDVYDPRDHYVASGWGTMGGAVAAALGAKVGAPERAVVAEVGDGAFTSILSAVVTAVEYDIPVVWVVMNNFGYSSISVYQHKHALGALGTTFRTPDGKPYNPDFAALAQACGALGAVVTDPADLRSALRTALDSGRPYVLDVHTEKAPRTRATGKWDVNDILSGNRNA</sequence>
<feature type="domain" description="Thiamine pyrophosphate enzyme central" evidence="4">
    <location>
        <begin position="220"/>
        <end position="359"/>
    </location>
</feature>
<evidence type="ECO:0000313" key="7">
    <source>
        <dbReference type="EMBL" id="MFB6397275.1"/>
    </source>
</evidence>
<feature type="domain" description="Thiamine pyrophosphate enzyme TPP-binding" evidence="5">
    <location>
        <begin position="430"/>
        <end position="577"/>
    </location>
</feature>
<keyword evidence="2 3" id="KW-0786">Thiamine pyrophosphate</keyword>
<dbReference type="RefSeq" id="WP_375736415.1">
    <property type="nucleotide sequence ID" value="NZ_JBCGDC010000133.1"/>
</dbReference>
<dbReference type="Gene3D" id="3.40.50.1220">
    <property type="entry name" value="TPP-binding domain"/>
    <property type="match status" value="1"/>
</dbReference>
<evidence type="ECO:0000259" key="5">
    <source>
        <dbReference type="Pfam" id="PF02775"/>
    </source>
</evidence>
<dbReference type="InterPro" id="IPR011766">
    <property type="entry name" value="TPP_enzyme_TPP-bd"/>
</dbReference>
<evidence type="ECO:0000256" key="1">
    <source>
        <dbReference type="ARBA" id="ARBA00007812"/>
    </source>
</evidence>
<dbReference type="InterPro" id="IPR012001">
    <property type="entry name" value="Thiamin_PyroP_enz_TPP-bd_dom"/>
</dbReference>
<reference evidence="7 8" key="1">
    <citation type="submission" date="2024-04" db="EMBL/GenBank/DDBJ databases">
        <title>Polymorphospora sp. isolated from Baiyangdian Lake in Xiong'an New Area.</title>
        <authorList>
            <person name="Zhang X."/>
            <person name="Liu J."/>
        </authorList>
    </citation>
    <scope>NUCLEOTIDE SEQUENCE [LARGE SCALE GENOMIC DNA]</scope>
    <source>
        <strain evidence="7 8">2-325</strain>
    </source>
</reference>
<dbReference type="PANTHER" id="PTHR18968:SF13">
    <property type="entry name" value="ACETOLACTATE SYNTHASE CATALYTIC SUBUNIT, MITOCHONDRIAL"/>
    <property type="match status" value="1"/>
</dbReference>
<dbReference type="Gene3D" id="3.40.50.970">
    <property type="match status" value="2"/>
</dbReference>
<comment type="similarity">
    <text evidence="1 3">Belongs to the TPP enzyme family.</text>
</comment>
<dbReference type="InterPro" id="IPR029061">
    <property type="entry name" value="THDP-binding"/>
</dbReference>
<dbReference type="Pfam" id="PF00205">
    <property type="entry name" value="TPP_enzyme_M"/>
    <property type="match status" value="1"/>
</dbReference>
<dbReference type="PANTHER" id="PTHR18968">
    <property type="entry name" value="THIAMINE PYROPHOSPHATE ENZYMES"/>
    <property type="match status" value="1"/>
</dbReference>
<evidence type="ECO:0000259" key="4">
    <source>
        <dbReference type="Pfam" id="PF00205"/>
    </source>
</evidence>
<dbReference type="CDD" id="cd07035">
    <property type="entry name" value="TPP_PYR_POX_like"/>
    <property type="match status" value="1"/>
</dbReference>
<dbReference type="EMBL" id="JBCGDC010000133">
    <property type="protein sequence ID" value="MFB6397275.1"/>
    <property type="molecule type" value="Genomic_DNA"/>
</dbReference>
<dbReference type="Proteomes" id="UP001582793">
    <property type="component" value="Unassembled WGS sequence"/>
</dbReference>
<proteinExistence type="inferred from homology"/>
<accession>A0ABV5CZG0</accession>
<evidence type="ECO:0000259" key="6">
    <source>
        <dbReference type="Pfam" id="PF02776"/>
    </source>
</evidence>
<protein>
    <submittedName>
        <fullName evidence="7">Thiamine pyrophosphate-binding protein</fullName>
    </submittedName>
</protein>
<name>A0ABV5CZG0_9ACTN</name>
<dbReference type="SUPFAM" id="SSF52467">
    <property type="entry name" value="DHS-like NAD/FAD-binding domain"/>
    <property type="match status" value="1"/>
</dbReference>
<feature type="domain" description="Thiamine pyrophosphate enzyme N-terminal TPP-binding" evidence="6">
    <location>
        <begin position="26"/>
        <end position="138"/>
    </location>
</feature>
<evidence type="ECO:0000313" key="8">
    <source>
        <dbReference type="Proteomes" id="UP001582793"/>
    </source>
</evidence>